<feature type="region of interest" description="Disordered" evidence="1">
    <location>
        <begin position="448"/>
        <end position="523"/>
    </location>
</feature>
<comment type="caution">
    <text evidence="2">The sequence shown here is derived from an EMBL/GenBank/DDBJ whole genome shotgun (WGS) entry which is preliminary data.</text>
</comment>
<feature type="region of interest" description="Disordered" evidence="1">
    <location>
        <begin position="91"/>
        <end position="205"/>
    </location>
</feature>
<dbReference type="EMBL" id="RHFK02000018">
    <property type="protein sequence ID" value="TWW60281.1"/>
    <property type="molecule type" value="Genomic_DNA"/>
</dbReference>
<evidence type="ECO:0000256" key="1">
    <source>
        <dbReference type="SAM" id="MobiDB-lite"/>
    </source>
</evidence>
<feature type="compositionally biased region" description="Acidic residues" evidence="1">
    <location>
        <begin position="283"/>
        <end position="299"/>
    </location>
</feature>
<keyword evidence="3" id="KW-1185">Reference proteome</keyword>
<feature type="compositionally biased region" description="Basic and acidic residues" evidence="1">
    <location>
        <begin position="270"/>
        <end position="282"/>
    </location>
</feature>
<accession>A0A5C6N1R8</accession>
<protein>
    <submittedName>
        <fullName evidence="2">Uncharacterized protein</fullName>
    </submittedName>
</protein>
<proteinExistence type="predicted"/>
<evidence type="ECO:0000313" key="3">
    <source>
        <dbReference type="Proteomes" id="UP000324091"/>
    </source>
</evidence>
<evidence type="ECO:0000313" key="2">
    <source>
        <dbReference type="EMBL" id="TWW60281.1"/>
    </source>
</evidence>
<feature type="compositionally biased region" description="Basic and acidic residues" evidence="1">
    <location>
        <begin position="502"/>
        <end position="523"/>
    </location>
</feature>
<organism evidence="2 3">
    <name type="scientific">Takifugu flavidus</name>
    <name type="common">sansaifugu</name>
    <dbReference type="NCBI Taxonomy" id="433684"/>
    <lineage>
        <taxon>Eukaryota</taxon>
        <taxon>Metazoa</taxon>
        <taxon>Chordata</taxon>
        <taxon>Craniata</taxon>
        <taxon>Vertebrata</taxon>
        <taxon>Euteleostomi</taxon>
        <taxon>Actinopterygii</taxon>
        <taxon>Neopterygii</taxon>
        <taxon>Teleostei</taxon>
        <taxon>Neoteleostei</taxon>
        <taxon>Acanthomorphata</taxon>
        <taxon>Eupercaria</taxon>
        <taxon>Tetraodontiformes</taxon>
        <taxon>Tetradontoidea</taxon>
        <taxon>Tetraodontidae</taxon>
        <taxon>Takifugu</taxon>
    </lineage>
</organism>
<feature type="compositionally biased region" description="Low complexity" evidence="1">
    <location>
        <begin position="98"/>
        <end position="133"/>
    </location>
</feature>
<feature type="compositionally biased region" description="Low complexity" evidence="1">
    <location>
        <begin position="143"/>
        <end position="153"/>
    </location>
</feature>
<feature type="region of interest" description="Disordered" evidence="1">
    <location>
        <begin position="21"/>
        <end position="72"/>
    </location>
</feature>
<feature type="compositionally biased region" description="Basic and acidic residues" evidence="1">
    <location>
        <begin position="230"/>
        <end position="241"/>
    </location>
</feature>
<reference evidence="2 3" key="1">
    <citation type="submission" date="2019-04" db="EMBL/GenBank/DDBJ databases">
        <title>Chromosome genome assembly for Takifugu flavidus.</title>
        <authorList>
            <person name="Xiao S."/>
        </authorList>
    </citation>
    <scope>NUCLEOTIDE SEQUENCE [LARGE SCALE GENOMIC DNA]</scope>
    <source>
        <strain evidence="2">HTHZ2018</strain>
        <tissue evidence="2">Muscle</tissue>
    </source>
</reference>
<gene>
    <name evidence="2" type="ORF">D4764_05G0003710</name>
</gene>
<dbReference type="Proteomes" id="UP000324091">
    <property type="component" value="Chromosome 5"/>
</dbReference>
<feature type="region of interest" description="Disordered" evidence="1">
    <location>
        <begin position="372"/>
        <end position="400"/>
    </location>
</feature>
<feature type="compositionally biased region" description="Low complexity" evidence="1">
    <location>
        <begin position="466"/>
        <end position="486"/>
    </location>
</feature>
<feature type="region of interest" description="Disordered" evidence="1">
    <location>
        <begin position="230"/>
        <end position="332"/>
    </location>
</feature>
<sequence>MPSKRKKNKRRMTRVVDCLARRAPSSAADSSGFHSRFTRPQAQRRILEEQYAANPPAKASRGTGASVPPAAASRLKCTAPAPQKILEAVTTSEVISKPVTPEPEAAAAAASPTEVQAEAADVGAGETPVATETAEAESEATPEAEAALPDTEAGTQVRKEKRLVARLNGRRRRRPEAGGFRTSTAESPPSSEELRQLSPQLSDASADPFSRFAFHFKGYHLVAEACEDRAAAAGRVREKQKVSSPAEAPAEAPEETEILTEETATVTTEPELRHETLEAKTEEEPEAPAEEEAPVETEMEVAITEAPEEPEVTAQAGGRVSPVEEPAAVAEAAVEPAEVEVAADVLKPEPITEIVSGGEEEEEEEAEMEVLAAEEASEVSAETTDLITKTEVPQDAPVQPMEIQGVGDAPLEEAEASAAEVKEDIVDNLADDFVVTETAEAVEVAIAESSGQLETVEMSEALNSQSEASNESVAESVAEVVAPPAEEAMDADGQACLDAPLEEPKLEEPKLEEPKLEEPKLEEPKLEVCEMPCQKQLAVESSLSGHVVPEVTIEG</sequence>
<name>A0A5C6N1R8_9TELE</name>
<feature type="compositionally biased region" description="Low complexity" evidence="1">
    <location>
        <begin position="372"/>
        <end position="382"/>
    </location>
</feature>
<feature type="compositionally biased region" description="Low complexity" evidence="1">
    <location>
        <begin position="21"/>
        <end position="31"/>
    </location>
</feature>
<feature type="compositionally biased region" description="Low complexity" evidence="1">
    <location>
        <begin position="323"/>
        <end position="332"/>
    </location>
</feature>
<feature type="compositionally biased region" description="Low complexity" evidence="1">
    <location>
        <begin position="177"/>
        <end position="191"/>
    </location>
</feature>
<dbReference type="AlphaFoldDB" id="A0A5C6N1R8"/>